<dbReference type="GO" id="GO:0008851">
    <property type="term" value="F:ethanolamine ammonia-lyase activity"/>
    <property type="evidence" value="ECO:0007669"/>
    <property type="project" value="InterPro"/>
</dbReference>
<dbReference type="Pfam" id="PF06751">
    <property type="entry name" value="EutB"/>
    <property type="match status" value="1"/>
</dbReference>
<gene>
    <name evidence="1" type="ORF">E4K65_36230</name>
</gene>
<keyword evidence="2" id="KW-1185">Reference proteome</keyword>
<dbReference type="AlphaFoldDB" id="A0A4Y9LFC2"/>
<evidence type="ECO:0000313" key="2">
    <source>
        <dbReference type="Proteomes" id="UP000297966"/>
    </source>
</evidence>
<protein>
    <submittedName>
        <fullName evidence="1">Uncharacterized protein</fullName>
    </submittedName>
</protein>
<dbReference type="EMBL" id="SPQT01000029">
    <property type="protein sequence ID" value="TFV41347.1"/>
    <property type="molecule type" value="Genomic_DNA"/>
</dbReference>
<organism evidence="1 2">
    <name type="scientific">Bradyrhizobium niftali</name>
    <dbReference type="NCBI Taxonomy" id="2560055"/>
    <lineage>
        <taxon>Bacteria</taxon>
        <taxon>Pseudomonadati</taxon>
        <taxon>Pseudomonadota</taxon>
        <taxon>Alphaproteobacteria</taxon>
        <taxon>Hyphomicrobiales</taxon>
        <taxon>Nitrobacteraceae</taxon>
        <taxon>Bradyrhizobium</taxon>
    </lineage>
</organism>
<dbReference type="GO" id="GO:0006520">
    <property type="term" value="P:amino acid metabolic process"/>
    <property type="evidence" value="ECO:0007669"/>
    <property type="project" value="InterPro"/>
</dbReference>
<dbReference type="Proteomes" id="UP000297966">
    <property type="component" value="Unassembled WGS sequence"/>
</dbReference>
<proteinExistence type="predicted"/>
<reference evidence="1 2" key="1">
    <citation type="submission" date="2019-03" db="EMBL/GenBank/DDBJ databases">
        <title>Bradyrhizobium diversity isolated from nodules of Chamaecrista fasciculata.</title>
        <authorList>
            <person name="Klepa M.S."/>
            <person name="Urquiaga M.O."/>
            <person name="Hungria M."/>
            <person name="Delamuta J.R."/>
        </authorList>
    </citation>
    <scope>NUCLEOTIDE SEQUENCE [LARGE SCALE GENOMIC DNA]</scope>
    <source>
        <strain evidence="1 2">CNPSo 3448</strain>
    </source>
</reference>
<dbReference type="InterPro" id="IPR010628">
    <property type="entry name" value="EutB"/>
</dbReference>
<accession>A0A4Y9LFC2</accession>
<name>A0A4Y9LFC2_9BRAD</name>
<dbReference type="Gene3D" id="2.30.170.30">
    <property type="entry name" value="ethanolamine ammonia-lyase heavy chain domain like"/>
    <property type="match status" value="1"/>
</dbReference>
<sequence>MPSGGTGVRFADLRDPMTKVMSERTGDQLVGIAADGLEERLAARWRSQICRSRPGRRTDSGRTDDVSRLILDRHDPAAFAIVSSLTVGELLIPLNVAHHSGMISPTVPI</sequence>
<comment type="caution">
    <text evidence="1">The sequence shown here is derived from an EMBL/GenBank/DDBJ whole genome shotgun (WGS) entry which is preliminary data.</text>
</comment>
<evidence type="ECO:0000313" key="1">
    <source>
        <dbReference type="EMBL" id="TFV41347.1"/>
    </source>
</evidence>
<dbReference type="InterPro" id="IPR044941">
    <property type="entry name" value="EutB_N_sf"/>
</dbReference>